<dbReference type="GO" id="GO:0015293">
    <property type="term" value="F:symporter activity"/>
    <property type="evidence" value="ECO:0007669"/>
    <property type="project" value="UniProtKB-KW"/>
</dbReference>
<comment type="subcellular location">
    <subcellularLocation>
        <location evidence="1">Membrane</location>
        <topology evidence="1">Multi-pass membrane protein</topology>
    </subcellularLocation>
</comment>
<accession>A0A7Z0D4B8</accession>
<dbReference type="PRINTS" id="PR00176">
    <property type="entry name" value="NANEUSMPORT"/>
</dbReference>
<name>A0A7Z0D4B8_9MICO</name>
<feature type="transmembrane region" description="Helical" evidence="7">
    <location>
        <begin position="221"/>
        <end position="246"/>
    </location>
</feature>
<feature type="transmembrane region" description="Helical" evidence="7">
    <location>
        <begin position="387"/>
        <end position="408"/>
    </location>
</feature>
<dbReference type="RefSeq" id="WP_179428958.1">
    <property type="nucleotide sequence ID" value="NZ_JACBZP010000001.1"/>
</dbReference>
<evidence type="ECO:0000256" key="2">
    <source>
        <dbReference type="ARBA" id="ARBA00022448"/>
    </source>
</evidence>
<evidence type="ECO:0000313" key="9">
    <source>
        <dbReference type="Proteomes" id="UP000539111"/>
    </source>
</evidence>
<dbReference type="PANTHER" id="PTHR42948:SF1">
    <property type="entry name" value="TRANSPORTER"/>
    <property type="match status" value="1"/>
</dbReference>
<dbReference type="PROSITE" id="PS50267">
    <property type="entry name" value="NA_NEUROTRAN_SYMP_3"/>
    <property type="match status" value="1"/>
</dbReference>
<dbReference type="SUPFAM" id="SSF161070">
    <property type="entry name" value="SNF-like"/>
    <property type="match status" value="1"/>
</dbReference>
<feature type="transmembrane region" description="Helical" evidence="7">
    <location>
        <begin position="179"/>
        <end position="201"/>
    </location>
</feature>
<feature type="transmembrane region" description="Helical" evidence="7">
    <location>
        <begin position="146"/>
        <end position="167"/>
    </location>
</feature>
<feature type="transmembrane region" description="Helical" evidence="7">
    <location>
        <begin position="258"/>
        <end position="283"/>
    </location>
</feature>
<protein>
    <recommendedName>
        <fullName evidence="6">Transporter</fullName>
    </recommendedName>
</protein>
<organism evidence="8 9">
    <name type="scientific">Spelaeicoccus albus</name>
    <dbReference type="NCBI Taxonomy" id="1280376"/>
    <lineage>
        <taxon>Bacteria</taxon>
        <taxon>Bacillati</taxon>
        <taxon>Actinomycetota</taxon>
        <taxon>Actinomycetes</taxon>
        <taxon>Micrococcales</taxon>
        <taxon>Brevibacteriaceae</taxon>
        <taxon>Spelaeicoccus</taxon>
    </lineage>
</organism>
<dbReference type="GO" id="GO:0016020">
    <property type="term" value="C:membrane"/>
    <property type="evidence" value="ECO:0007669"/>
    <property type="project" value="UniProtKB-SubCell"/>
</dbReference>
<keyword evidence="6" id="KW-0769">Symport</keyword>
<dbReference type="EMBL" id="JACBZP010000001">
    <property type="protein sequence ID" value="NYI68637.1"/>
    <property type="molecule type" value="Genomic_DNA"/>
</dbReference>
<feature type="transmembrane region" description="Helical" evidence="7">
    <location>
        <begin position="86"/>
        <end position="110"/>
    </location>
</feature>
<proteinExistence type="inferred from homology"/>
<sequence>MAAQRETFTRRSSFIFAAVGSAIGLGNIWRFPYVAYDSGGGAFIIPYLVALSTAGIPLLFMYYALGHRFRASPPLTFRRISGRGEMIGWWQVGISIVIAVYYAAVIAWALRYAGFSVTKAWGDDPADFFGGAFLQQDATAGVSFDYVPGVLIPLAVIWCGVLVVLGLGVQKGIARANMIFIPLLVVVFLIIVVRSLFLDGAARGLDALFSPDWGALSSGSVWVAAYGQIFFSLSIGFGIMITYSSYLKRRTNLTASGLVVGLSNSAFEILAGIGVFAALGFMATTAGQPVSEVVDSGVGLAFIAFPAIISEMPGGAWFGVLFFGSIVVAGFTSLISIVEVVVSSLRDKTAMSRNRAVWSIGGVLAIISLALFSTTTSLNLLDVTDAFINNFGIVGAALLAVLVLGWGVRKLPELRDHLNGVSSFTVNRTWRVFVSVVTPILLGYMFIKEVVDRITEGYGDMPAWFVNTFGWGVGIGIIVLAWLVSLIPWKRDVDDEFEPVKVGENV</sequence>
<comment type="caution">
    <text evidence="8">The sequence shown here is derived from an EMBL/GenBank/DDBJ whole genome shotgun (WGS) entry which is preliminary data.</text>
</comment>
<dbReference type="PROSITE" id="PS00610">
    <property type="entry name" value="NA_NEUROTRAN_SYMP_1"/>
    <property type="match status" value="1"/>
</dbReference>
<dbReference type="NCBIfam" id="NF037979">
    <property type="entry name" value="Na_transp"/>
    <property type="match status" value="1"/>
</dbReference>
<keyword evidence="4 7" id="KW-1133">Transmembrane helix</keyword>
<dbReference type="InterPro" id="IPR037272">
    <property type="entry name" value="SNS_sf"/>
</dbReference>
<gene>
    <name evidence="8" type="ORF">BJY26_002943</name>
</gene>
<dbReference type="InterPro" id="IPR000175">
    <property type="entry name" value="Na/ntran_symport"/>
</dbReference>
<feature type="transmembrane region" description="Helical" evidence="7">
    <location>
        <begin position="43"/>
        <end position="65"/>
    </location>
</feature>
<keyword evidence="2 6" id="KW-0813">Transport</keyword>
<feature type="transmembrane region" description="Helical" evidence="7">
    <location>
        <begin position="316"/>
        <end position="345"/>
    </location>
</feature>
<feature type="transmembrane region" description="Helical" evidence="7">
    <location>
        <begin position="429"/>
        <end position="447"/>
    </location>
</feature>
<evidence type="ECO:0000256" key="3">
    <source>
        <dbReference type="ARBA" id="ARBA00022692"/>
    </source>
</evidence>
<keyword evidence="9" id="KW-1185">Reference proteome</keyword>
<dbReference type="Proteomes" id="UP000539111">
    <property type="component" value="Unassembled WGS sequence"/>
</dbReference>
<keyword evidence="3 6" id="KW-0812">Transmembrane</keyword>
<dbReference type="CDD" id="cd10334">
    <property type="entry name" value="SLC6sbd_u1"/>
    <property type="match status" value="1"/>
</dbReference>
<evidence type="ECO:0000256" key="6">
    <source>
        <dbReference type="RuleBase" id="RU003732"/>
    </source>
</evidence>
<reference evidence="8 9" key="1">
    <citation type="submission" date="2020-07" db="EMBL/GenBank/DDBJ databases">
        <title>Sequencing the genomes of 1000 actinobacteria strains.</title>
        <authorList>
            <person name="Klenk H.-P."/>
        </authorList>
    </citation>
    <scope>NUCLEOTIDE SEQUENCE [LARGE SCALE GENOMIC DNA]</scope>
    <source>
        <strain evidence="8 9">DSM 26341</strain>
    </source>
</reference>
<dbReference type="Pfam" id="PF00209">
    <property type="entry name" value="SNF"/>
    <property type="match status" value="2"/>
</dbReference>
<evidence type="ECO:0000256" key="1">
    <source>
        <dbReference type="ARBA" id="ARBA00004141"/>
    </source>
</evidence>
<feature type="transmembrane region" description="Helical" evidence="7">
    <location>
        <begin position="357"/>
        <end position="381"/>
    </location>
</feature>
<evidence type="ECO:0000256" key="4">
    <source>
        <dbReference type="ARBA" id="ARBA00022989"/>
    </source>
</evidence>
<evidence type="ECO:0000313" key="8">
    <source>
        <dbReference type="EMBL" id="NYI68637.1"/>
    </source>
</evidence>
<comment type="similarity">
    <text evidence="6">Belongs to the sodium:neurotransmitter symporter (SNF) (TC 2.A.22) family.</text>
</comment>
<feature type="transmembrane region" description="Helical" evidence="7">
    <location>
        <begin position="463"/>
        <end position="484"/>
    </location>
</feature>
<feature type="transmembrane region" description="Helical" evidence="7">
    <location>
        <begin position="12"/>
        <end position="31"/>
    </location>
</feature>
<dbReference type="AlphaFoldDB" id="A0A7Z0D4B8"/>
<keyword evidence="5 7" id="KW-0472">Membrane</keyword>
<evidence type="ECO:0000256" key="5">
    <source>
        <dbReference type="ARBA" id="ARBA00023136"/>
    </source>
</evidence>
<evidence type="ECO:0000256" key="7">
    <source>
        <dbReference type="SAM" id="Phobius"/>
    </source>
</evidence>
<dbReference type="PANTHER" id="PTHR42948">
    <property type="entry name" value="TRANSPORTER"/>
    <property type="match status" value="1"/>
</dbReference>